<accession>A0A370X656</accession>
<dbReference type="InterPro" id="IPR050708">
    <property type="entry name" value="T6SS_VgrG/RHS"/>
</dbReference>
<dbReference type="EMBL" id="QRBE01000002">
    <property type="protein sequence ID" value="RDS83760.1"/>
    <property type="molecule type" value="Genomic_DNA"/>
</dbReference>
<dbReference type="InterPro" id="IPR056823">
    <property type="entry name" value="TEN-like_YD-shell"/>
</dbReference>
<dbReference type="InterPro" id="IPR013783">
    <property type="entry name" value="Ig-like_fold"/>
</dbReference>
<keyword evidence="6" id="KW-1185">Reference proteome</keyword>
<evidence type="ECO:0000313" key="5">
    <source>
        <dbReference type="EMBL" id="RDS83760.1"/>
    </source>
</evidence>
<dbReference type="Proteomes" id="UP000254258">
    <property type="component" value="Unassembled WGS sequence"/>
</dbReference>
<feature type="domain" description="Teneurin-like YD-shell" evidence="4">
    <location>
        <begin position="1130"/>
        <end position="1292"/>
    </location>
</feature>
<dbReference type="OrthoDB" id="6904246at2"/>
<gene>
    <name evidence="5" type="ORF">DWU98_05440</name>
</gene>
<feature type="signal peptide" evidence="3">
    <location>
        <begin position="1"/>
        <end position="23"/>
    </location>
</feature>
<dbReference type="RefSeq" id="WP_115494471.1">
    <property type="nucleotide sequence ID" value="NZ_QRBE01000002.1"/>
</dbReference>
<comment type="caution">
    <text evidence="5">The sequence shown here is derived from an EMBL/GenBank/DDBJ whole genome shotgun (WGS) entry which is preliminary data.</text>
</comment>
<sequence>MPFSLRVHAGALLACFASAAAIAQSATPQSELRAYVGMKGTVPLPDAGAFGEQINPISGELALVQTDVWLNTNGFPLSMTRSFTPGNYSSGAVHSGAFGDWQLELPRMTTLTVRGKDGHGWQVAGTHPYARCSAFAAPPTQSAAELKEHIQSLGMIGIDPVRDPGGNPIRSPGITPGEGTALDPDAVDPNVWWQGYQLIVPGQGEQEILRRDAANALAAEDSPQRYPLLTAQQWQIGCLDQTDNDEPGEAFIAMAPDGTKYTFNHLVYESVPSLDLANLGTVARERATLLVTRIEDRFGNAQEFVYDGDRLVTVVNPTEVQLDLHYRTDVPSLVDQVILRPYTSKPRKWSYQYANLGTGRETLTGVTRPDGTAWGYKLQDLADATLTYNGTTTCSALAPFDAAQTFTGTLSDPNGLTEQLVLAGVRHGRTHVANACGVSGDFPWKPSQYDTLSLVQRSESGANMGTPTWTYRYAKSSESSLWMEVVDPSQRVTRFTFSNVADETEGHLLALDTDRHAEGSASRSLRFDYAASNAGPYPSLLGNAVGSRVNNAAFSSVMPLAKQTLTQDGDSYVTENLSFNAFGQPTQVRRSNTIAGQPTLETHIDYLNDLPHWVLGLPQSITNTADNTVISQNVYDLAKVTLKEHHRFGLRQASYTYDAQGHVASVTDGNGLATQYKTYVMGSPATTVYPDGTSENNWPDDFGNVTTHIDRAGVTTTAEYDVMGRITHLHEPQGDSTVWNDTDYSYVYAEQPGTGISGAHWRYTENRGSAGSYVDYDALMRPILRASRAGPAGAAAWITQAQAYDWRGRAVFASYRSLNVARIDQLTQGIRTDYDALDRPVASHQDSEQGVLTTALAYLSGARTQQTDPKGGVTTTQYHVLDAPGTANVLRIDAPEGITQTVTRDVYGAPLTLTQSGLYQNAQVSLTRVNYYDSAKRLCRTWNPETGSTVFDYDAGSRETWRAQVDIASSDCGRELIANGTKTQRSYDAMDRVTAISYPGDSSSAQFTYDLMGRLTSADTGLSRWTYAYNHLGLPVGETLVVDGLPFNLAYTYDGNGGLASVTYPDGRLITYAPDAWGRPTQAGIYANSARYLPNGKLEYFKYGNGIEYVTEQNARQLPSNLSYALPSGNLLFSQDFGYDQTGNLTQANDLLQGVGSQRTFQYDTLNRLTNTILPGATNSESYSYDPLNNLRRIVNGNGLVRDYTYDPDNRLSRAMGSDAQMHSFDYDWRGNITRRDDTPFTFDFANRLIEVSGKERYVYDAFGRRVLKTRLGVGGNKSYYVYSNQNGQLMLQRDNNVASSETDYIYLGGMLVAQATTRKHDLPGAISFVPASPSNGNYNIAWGVSQGATRYELQEQYNGDAWDTIYSGAQSSLDLNGRQGGTYLYQIRACATTCGGWVVSSPMGVTPARVQTIHVPGSAQRGSYSISWDPTIGATSYDVDELDNGSLMPIPRRVASDTTSTSLQLPGNTSGFYSYRVLAKSGYGNRGWSDASAAVQVEVSPSDPPPTLPASPTFVTPPPPFDYPVARFPANVVVEWNPVARASRYEITIVEPNVLYTTTDIRQLVGITQAGSYYVSVRACNDVGCSGWSRWGPFSMHLSGGGPGGGPAKQSTKDKGAQAHRTRER</sequence>
<proteinExistence type="predicted"/>
<organism evidence="5 6">
    <name type="scientific">Dyella monticola</name>
    <dbReference type="NCBI Taxonomy" id="1927958"/>
    <lineage>
        <taxon>Bacteria</taxon>
        <taxon>Pseudomonadati</taxon>
        <taxon>Pseudomonadota</taxon>
        <taxon>Gammaproteobacteria</taxon>
        <taxon>Lysobacterales</taxon>
        <taxon>Rhodanobacteraceae</taxon>
        <taxon>Dyella</taxon>
    </lineage>
</organism>
<keyword evidence="3" id="KW-0732">Signal</keyword>
<evidence type="ECO:0000256" key="2">
    <source>
        <dbReference type="SAM" id="MobiDB-lite"/>
    </source>
</evidence>
<evidence type="ECO:0000256" key="1">
    <source>
        <dbReference type="ARBA" id="ARBA00022737"/>
    </source>
</evidence>
<dbReference type="PANTHER" id="PTHR32305:SF15">
    <property type="entry name" value="PROTEIN RHSA-RELATED"/>
    <property type="match status" value="1"/>
</dbReference>
<evidence type="ECO:0000259" key="4">
    <source>
        <dbReference type="Pfam" id="PF25023"/>
    </source>
</evidence>
<feature type="chain" id="PRO_5017085487" evidence="3">
    <location>
        <begin position="24"/>
        <end position="1626"/>
    </location>
</feature>
<dbReference type="InterPro" id="IPR036116">
    <property type="entry name" value="FN3_sf"/>
</dbReference>
<evidence type="ECO:0000256" key="3">
    <source>
        <dbReference type="SAM" id="SignalP"/>
    </source>
</evidence>
<dbReference type="Gene3D" id="2.180.10.10">
    <property type="entry name" value="RHS repeat-associated core"/>
    <property type="match status" value="2"/>
</dbReference>
<dbReference type="PANTHER" id="PTHR32305">
    <property type="match status" value="1"/>
</dbReference>
<dbReference type="Gene3D" id="2.60.40.10">
    <property type="entry name" value="Immunoglobulins"/>
    <property type="match status" value="2"/>
</dbReference>
<feature type="compositionally biased region" description="Basic and acidic residues" evidence="2">
    <location>
        <begin position="1612"/>
        <end position="1626"/>
    </location>
</feature>
<feature type="region of interest" description="Disordered" evidence="2">
    <location>
        <begin position="1599"/>
        <end position="1626"/>
    </location>
</feature>
<dbReference type="InterPro" id="IPR031325">
    <property type="entry name" value="RHS_repeat"/>
</dbReference>
<keyword evidence="1" id="KW-0677">Repeat</keyword>
<dbReference type="Pfam" id="PF25023">
    <property type="entry name" value="TEN_YD-shell"/>
    <property type="match status" value="1"/>
</dbReference>
<protein>
    <submittedName>
        <fullName evidence="5">RHS repeat protein</fullName>
    </submittedName>
</protein>
<reference evidence="5 6" key="1">
    <citation type="submission" date="2018-07" db="EMBL/GenBank/DDBJ databases">
        <title>Dyella monticola sp. nov. and Dyella psychrodurans sp. nov. isolated from monsoon evergreen broad-leaved forest soil of Dinghu Mountain, China.</title>
        <authorList>
            <person name="Gao Z."/>
            <person name="Qiu L."/>
        </authorList>
    </citation>
    <scope>NUCLEOTIDE SEQUENCE [LARGE SCALE GENOMIC DNA]</scope>
    <source>
        <strain evidence="5 6">4G-K06</strain>
    </source>
</reference>
<dbReference type="SUPFAM" id="SSF49265">
    <property type="entry name" value="Fibronectin type III"/>
    <property type="match status" value="2"/>
</dbReference>
<name>A0A370X656_9GAMM</name>
<dbReference type="Pfam" id="PF05593">
    <property type="entry name" value="RHS_repeat"/>
    <property type="match status" value="2"/>
</dbReference>
<evidence type="ECO:0000313" key="6">
    <source>
        <dbReference type="Proteomes" id="UP000254258"/>
    </source>
</evidence>